<organism evidence="2 3">
    <name type="scientific">Golovinomyces cichoracearum</name>
    <dbReference type="NCBI Taxonomy" id="62708"/>
    <lineage>
        <taxon>Eukaryota</taxon>
        <taxon>Fungi</taxon>
        <taxon>Dikarya</taxon>
        <taxon>Ascomycota</taxon>
        <taxon>Pezizomycotina</taxon>
        <taxon>Leotiomycetes</taxon>
        <taxon>Erysiphales</taxon>
        <taxon>Erysiphaceae</taxon>
        <taxon>Golovinomyces</taxon>
    </lineage>
</organism>
<evidence type="ECO:0000256" key="1">
    <source>
        <dbReference type="SAM" id="MobiDB-lite"/>
    </source>
</evidence>
<name>A0A420J112_9PEZI</name>
<feature type="compositionally biased region" description="Polar residues" evidence="1">
    <location>
        <begin position="54"/>
        <end position="71"/>
    </location>
</feature>
<evidence type="ECO:0000313" key="2">
    <source>
        <dbReference type="EMBL" id="RKF80445.1"/>
    </source>
</evidence>
<evidence type="ECO:0000313" key="3">
    <source>
        <dbReference type="Proteomes" id="UP000285405"/>
    </source>
</evidence>
<dbReference type="Proteomes" id="UP000285405">
    <property type="component" value="Unassembled WGS sequence"/>
</dbReference>
<feature type="non-terminal residue" evidence="2">
    <location>
        <position position="84"/>
    </location>
</feature>
<reference evidence="2 3" key="1">
    <citation type="journal article" date="2018" name="BMC Genomics">
        <title>Comparative genome analyses reveal sequence features reflecting distinct modes of host-adaptation between dicot and monocot powdery mildew.</title>
        <authorList>
            <person name="Wu Y."/>
            <person name="Ma X."/>
            <person name="Pan Z."/>
            <person name="Kale S.D."/>
            <person name="Song Y."/>
            <person name="King H."/>
            <person name="Zhang Q."/>
            <person name="Presley C."/>
            <person name="Deng X."/>
            <person name="Wei C.I."/>
            <person name="Xiao S."/>
        </authorList>
    </citation>
    <scope>NUCLEOTIDE SEQUENCE [LARGE SCALE GENOMIC DNA]</scope>
    <source>
        <strain evidence="2">UCSC1</strain>
    </source>
</reference>
<proteinExistence type="predicted"/>
<sequence>MSYRVPIQDTDSTDDDRSFHSGSNSPMSQNNNQARASSDGNYNTEEQLRGSAIPQEQHQSGFHQAGSTNAPILTPDMFQSICEN</sequence>
<dbReference type="EMBL" id="MCBR01003640">
    <property type="protein sequence ID" value="RKF80445.1"/>
    <property type="molecule type" value="Genomic_DNA"/>
</dbReference>
<accession>A0A420J112</accession>
<comment type="caution">
    <text evidence="2">The sequence shown here is derived from an EMBL/GenBank/DDBJ whole genome shotgun (WGS) entry which is preliminary data.</text>
</comment>
<gene>
    <name evidence="2" type="ORF">GcC1_036038</name>
</gene>
<dbReference type="AlphaFoldDB" id="A0A420J112"/>
<feature type="compositionally biased region" description="Polar residues" evidence="1">
    <location>
        <begin position="20"/>
        <end position="45"/>
    </location>
</feature>
<feature type="region of interest" description="Disordered" evidence="1">
    <location>
        <begin position="1"/>
        <end position="84"/>
    </location>
</feature>
<protein>
    <submittedName>
        <fullName evidence="2">Uncharacterized protein</fullName>
    </submittedName>
</protein>